<evidence type="ECO:0000313" key="3">
    <source>
        <dbReference type="Proteomes" id="UP001596098"/>
    </source>
</evidence>
<dbReference type="Proteomes" id="UP001596098">
    <property type="component" value="Unassembled WGS sequence"/>
</dbReference>
<dbReference type="RefSeq" id="WP_128221369.1">
    <property type="nucleotide sequence ID" value="NZ_CP034929.1"/>
</dbReference>
<evidence type="ECO:0000313" key="2">
    <source>
        <dbReference type="EMBL" id="MFC6153563.1"/>
    </source>
</evidence>
<dbReference type="EMBL" id="JBHSQI010000003">
    <property type="protein sequence ID" value="MFC6153563.1"/>
    <property type="molecule type" value="Genomic_DNA"/>
</dbReference>
<keyword evidence="3" id="KW-1185">Reference proteome</keyword>
<reference evidence="3" key="1">
    <citation type="journal article" date="2019" name="Int. J. Syst. Evol. Microbiol.">
        <title>The Global Catalogue of Microorganisms (GCM) 10K type strain sequencing project: providing services to taxonomists for standard genome sequencing and annotation.</title>
        <authorList>
            <consortium name="The Broad Institute Genomics Platform"/>
            <consortium name="The Broad Institute Genome Sequencing Center for Infectious Disease"/>
            <person name="Wu L."/>
            <person name="Ma J."/>
        </authorList>
    </citation>
    <scope>NUCLEOTIDE SEQUENCE [LARGE SCALE GENOMIC DNA]</scope>
    <source>
        <strain evidence="3">DFY28</strain>
    </source>
</reference>
<name>A0ABW1QWB2_9ACTN</name>
<sequence length="365" mass="38713">MSTTTTSRTARPRPAPVRARRAATALAAVGLVTWGIGAAGAALEDTGYEKKLLVDGGGTVLVQAAQQVCWRLEAHDERSLGRTTVSEAGHAVPNFVREGCGNADVELPGTVIWGATRFQVQDRSAEELAAFVWADRGSVVSGAIATPGVVADGAQGYVLDVEHRGRVLAGEISDAREVGPTFAAGGRGVPPVQVRQRLEAAGADLGLFTDGLEELGARTAARPVGDLLSARADLRDLMPRARNAITYATFLTSLVDPATSVATLEQWFERFASGKAGKTLKASETQLRQVAARVRVDTVKERLRNGASAAQWREAAAGVDDLVRISPDEAERWETARERWLARAAEEQQAEDAAARTADPDAAEQ</sequence>
<comment type="caution">
    <text evidence="2">The sequence shown here is derived from an EMBL/GenBank/DDBJ whole genome shotgun (WGS) entry which is preliminary data.</text>
</comment>
<organism evidence="2 3">
    <name type="scientific">Nocardioides yefusunii</name>
    <dbReference type="NCBI Taxonomy" id="2500546"/>
    <lineage>
        <taxon>Bacteria</taxon>
        <taxon>Bacillati</taxon>
        <taxon>Actinomycetota</taxon>
        <taxon>Actinomycetes</taxon>
        <taxon>Propionibacteriales</taxon>
        <taxon>Nocardioidaceae</taxon>
        <taxon>Nocardioides</taxon>
    </lineage>
</organism>
<accession>A0ABW1QWB2</accession>
<feature type="region of interest" description="Disordered" evidence="1">
    <location>
        <begin position="338"/>
        <end position="365"/>
    </location>
</feature>
<evidence type="ECO:0000256" key="1">
    <source>
        <dbReference type="SAM" id="MobiDB-lite"/>
    </source>
</evidence>
<gene>
    <name evidence="2" type="ORF">ACFPWU_07780</name>
</gene>
<proteinExistence type="predicted"/>
<protein>
    <submittedName>
        <fullName evidence="2">Uncharacterized protein</fullName>
    </submittedName>
</protein>